<dbReference type="InterPro" id="IPR036397">
    <property type="entry name" value="RNaseH_sf"/>
</dbReference>
<dbReference type="PROSITE" id="PS50994">
    <property type="entry name" value="INTEGRASE"/>
    <property type="match status" value="1"/>
</dbReference>
<dbReference type="PANTHER" id="PTHR37984">
    <property type="entry name" value="PROTEIN CBG26694"/>
    <property type="match status" value="1"/>
</dbReference>
<dbReference type="InterPro" id="IPR012337">
    <property type="entry name" value="RNaseH-like_sf"/>
</dbReference>
<dbReference type="EMBL" id="HBIP01016941">
    <property type="protein sequence ID" value="CAE0494875.1"/>
    <property type="molecule type" value="Transcribed_RNA"/>
</dbReference>
<dbReference type="GO" id="GO:0003676">
    <property type="term" value="F:nucleic acid binding"/>
    <property type="evidence" value="ECO:0007669"/>
    <property type="project" value="InterPro"/>
</dbReference>
<organism evidence="4">
    <name type="scientific">Dunaliella tertiolecta</name>
    <name type="common">Green alga</name>
    <dbReference type="NCBI Taxonomy" id="3047"/>
    <lineage>
        <taxon>Eukaryota</taxon>
        <taxon>Viridiplantae</taxon>
        <taxon>Chlorophyta</taxon>
        <taxon>core chlorophytes</taxon>
        <taxon>Chlorophyceae</taxon>
        <taxon>CS clade</taxon>
        <taxon>Chlamydomonadales</taxon>
        <taxon>Dunaliellaceae</taxon>
        <taxon>Dunaliella</taxon>
    </lineage>
</organism>
<dbReference type="PROSITE" id="PS50013">
    <property type="entry name" value="CHROMO_2"/>
    <property type="match status" value="1"/>
</dbReference>
<dbReference type="InterPro" id="IPR001584">
    <property type="entry name" value="Integrase_cat-core"/>
</dbReference>
<dbReference type="InterPro" id="IPR000953">
    <property type="entry name" value="Chromo/chromo_shadow_dom"/>
</dbReference>
<accession>A0A7S3QVU2</accession>
<evidence type="ECO:0000259" key="2">
    <source>
        <dbReference type="PROSITE" id="PS50013"/>
    </source>
</evidence>
<dbReference type="Gene3D" id="3.30.420.10">
    <property type="entry name" value="Ribonuclease H-like superfamily/Ribonuclease H"/>
    <property type="match status" value="1"/>
</dbReference>
<reference evidence="4" key="1">
    <citation type="submission" date="2021-01" db="EMBL/GenBank/DDBJ databases">
        <authorList>
            <person name="Corre E."/>
            <person name="Pelletier E."/>
            <person name="Niang G."/>
            <person name="Scheremetjew M."/>
            <person name="Finn R."/>
            <person name="Kale V."/>
            <person name="Holt S."/>
            <person name="Cochrane G."/>
            <person name="Meng A."/>
            <person name="Brown T."/>
            <person name="Cohen L."/>
        </authorList>
    </citation>
    <scope>NUCLEOTIDE SEQUENCE</scope>
    <source>
        <strain evidence="4">CCMP1320</strain>
    </source>
</reference>
<evidence type="ECO:0000259" key="3">
    <source>
        <dbReference type="PROSITE" id="PS50994"/>
    </source>
</evidence>
<gene>
    <name evidence="4" type="ORF">DTER00134_LOCUS9948</name>
</gene>
<dbReference type="InterPro" id="IPR023780">
    <property type="entry name" value="Chromo_domain"/>
</dbReference>
<evidence type="ECO:0000256" key="1">
    <source>
        <dbReference type="SAM" id="Coils"/>
    </source>
</evidence>
<evidence type="ECO:0008006" key="5">
    <source>
        <dbReference type="Google" id="ProtNLM"/>
    </source>
</evidence>
<dbReference type="SUPFAM" id="SSF53098">
    <property type="entry name" value="Ribonuclease H-like"/>
    <property type="match status" value="1"/>
</dbReference>
<evidence type="ECO:0000313" key="4">
    <source>
        <dbReference type="EMBL" id="CAE0494875.1"/>
    </source>
</evidence>
<sequence>MNSIRAQINSLDSTTILDAIVKGYAEDELFENSRFVSHFQLNPQGLWLKKSGDREVIVAPNIREIRDKIIFEHHNTPRGYDCIAVIVDRLTKYVHFVPTTVHVDAEETAHIFWQHVVCNHGEPETLITDRGPQLASKFMPTYLALLGTQSRLSTAYHPQTDGHTERTNRVLEDYLRSFISPTMDNWDLLLPAAAFAHNISMHSSISNTPFYLNHGRHPRMPFMSDLDHSDATHIPAAHDLASHLQETINRAKTAMQAAQQRRQAYYNQNRPDVTFVPNQMVVLSTRNFSQGKGQKLMPRWIGPFPVAYMVSKVAVKLHLPTHMHCHNVFHISLVKAYRARDDNVPIVGPPPIETDHDGTPIWELERITNHRVVYIKKGRKQVPTYVYKVKWVGYPQVENEYIPAGNFSDDGQSIREYWLSRGLKASD</sequence>
<dbReference type="Pfam" id="PF24626">
    <property type="entry name" value="SH3_Tf2-1"/>
    <property type="match status" value="1"/>
</dbReference>
<name>A0A7S3QVU2_DUNTE</name>
<dbReference type="GO" id="GO:0015074">
    <property type="term" value="P:DNA integration"/>
    <property type="evidence" value="ECO:0007669"/>
    <property type="project" value="InterPro"/>
</dbReference>
<dbReference type="AlphaFoldDB" id="A0A7S3QVU2"/>
<dbReference type="InterPro" id="IPR056924">
    <property type="entry name" value="SH3_Tf2-1"/>
</dbReference>
<dbReference type="SMART" id="SM00298">
    <property type="entry name" value="CHROMO"/>
    <property type="match status" value="1"/>
</dbReference>
<keyword evidence="1" id="KW-0175">Coiled coil</keyword>
<dbReference type="Gene3D" id="2.40.50.40">
    <property type="match status" value="1"/>
</dbReference>
<feature type="domain" description="Integrase catalytic" evidence="3">
    <location>
        <begin position="56"/>
        <end position="217"/>
    </location>
</feature>
<feature type="coiled-coil region" evidence="1">
    <location>
        <begin position="241"/>
        <end position="268"/>
    </location>
</feature>
<dbReference type="InterPro" id="IPR050951">
    <property type="entry name" value="Retrovirus_Pol_polyprotein"/>
</dbReference>
<protein>
    <recommendedName>
        <fullName evidence="5">Integrase catalytic domain-containing protein</fullName>
    </recommendedName>
</protein>
<dbReference type="CDD" id="cd00024">
    <property type="entry name" value="CD_CSD"/>
    <property type="match status" value="1"/>
</dbReference>
<dbReference type="SUPFAM" id="SSF54160">
    <property type="entry name" value="Chromo domain-like"/>
    <property type="match status" value="1"/>
</dbReference>
<dbReference type="Pfam" id="PF00385">
    <property type="entry name" value="Chromo"/>
    <property type="match status" value="1"/>
</dbReference>
<dbReference type="PANTHER" id="PTHR37984:SF5">
    <property type="entry name" value="PROTEIN NYNRIN-LIKE"/>
    <property type="match status" value="1"/>
</dbReference>
<proteinExistence type="predicted"/>
<feature type="domain" description="Chromo" evidence="2">
    <location>
        <begin position="362"/>
        <end position="427"/>
    </location>
</feature>
<dbReference type="InterPro" id="IPR016197">
    <property type="entry name" value="Chromo-like_dom_sf"/>
</dbReference>